<evidence type="ECO:0000313" key="1">
    <source>
        <dbReference type="EMBL" id="MDZ5087693.1"/>
    </source>
</evidence>
<dbReference type="Proteomes" id="UP001289645">
    <property type="component" value="Unassembled WGS sequence"/>
</dbReference>
<organism evidence="1 2">
    <name type="scientific">Mycolicibacterium parafortuitum</name>
    <name type="common">Mycobacterium parafortuitum</name>
    <dbReference type="NCBI Taxonomy" id="39692"/>
    <lineage>
        <taxon>Bacteria</taxon>
        <taxon>Bacillati</taxon>
        <taxon>Actinomycetota</taxon>
        <taxon>Actinomycetes</taxon>
        <taxon>Mycobacteriales</taxon>
        <taxon>Mycobacteriaceae</taxon>
        <taxon>Mycolicibacterium</taxon>
    </lineage>
</organism>
<sequence>MRPRRLLMRYVAGLSWAYLLTLAEVVAIVMSLGGRSTWNAQGLVILAVQVVAGTTLVAVGATLTVRPTLRWLGSESPPTDKQVRSASRITRRQAAITLAPWLLATAILIPLNHTAGPAALMVIASTMLFGAVATVSTGFLFTLRTLRPILAGVSPGRYRRSVPGVRSRLLIMWLVCTALPGSAIALLLVMRSNSWLIDESTSIDLALLVLALVAVLLGLRAMILVSMSISDPVNQVIEAMADVERGHIDRSVDVYEWSEIGRLQSGFNSMVAGLRERDRLRDLFGRHVGEEVARHAVAAEETSTGDERDVAVLFIDLVDSTQLAVDREPHEVAEVLNDFFRIVVAQVDAHHGLINKFQGDAALAVFGAPLRVDEPATAALSTARALADELRSLPLDFGIGVSAGPVFAGNIGAENRYEYTVVGDAVNEAARLADHAKQFATRTLCSGAARSVAATAERVRWTAAGQTTLRGRSTATDLFAPRPSKSPQPSPVAASTA</sequence>
<accession>A0ACC6ML38</accession>
<proteinExistence type="predicted"/>
<keyword evidence="2" id="KW-1185">Reference proteome</keyword>
<comment type="caution">
    <text evidence="1">The sequence shown here is derived from an EMBL/GenBank/DDBJ whole genome shotgun (WGS) entry which is preliminary data.</text>
</comment>
<protein>
    <submittedName>
        <fullName evidence="1">Adenylate/guanylate cyclase domain-containing protein</fullName>
    </submittedName>
</protein>
<reference evidence="1 2" key="1">
    <citation type="journal article" date="2021" name="Chemosphere">
        <title>Bioballs carrying a syntrophic Rhodococcus and Mycolicibacterium consortium for simultaneous sorption and biodegradation of fuel oil in contaminated freshwater.</title>
        <authorList>
            <person name="Naloka K."/>
            <person name="Polrit D."/>
            <person name="Muangchinda C."/>
            <person name="Thoetkiattikul H."/>
            <person name="Pinyakong O."/>
        </authorList>
    </citation>
    <scope>NUCLEOTIDE SEQUENCE [LARGE SCALE GENOMIC DNA]</scope>
    <source>
        <strain evidence="1 2">J101</strain>
    </source>
</reference>
<name>A0ACC6ML38_MYCPF</name>
<gene>
    <name evidence="1" type="ORF">OHX15_20060</name>
</gene>
<dbReference type="EMBL" id="JAOXLN010000022">
    <property type="protein sequence ID" value="MDZ5087693.1"/>
    <property type="molecule type" value="Genomic_DNA"/>
</dbReference>
<evidence type="ECO:0000313" key="2">
    <source>
        <dbReference type="Proteomes" id="UP001289645"/>
    </source>
</evidence>